<dbReference type="EMBL" id="GBRH01231986">
    <property type="protein sequence ID" value="JAD65909.1"/>
    <property type="molecule type" value="Transcribed_RNA"/>
</dbReference>
<organism evidence="1">
    <name type="scientific">Arundo donax</name>
    <name type="common">Giant reed</name>
    <name type="synonym">Donax arundinaceus</name>
    <dbReference type="NCBI Taxonomy" id="35708"/>
    <lineage>
        <taxon>Eukaryota</taxon>
        <taxon>Viridiplantae</taxon>
        <taxon>Streptophyta</taxon>
        <taxon>Embryophyta</taxon>
        <taxon>Tracheophyta</taxon>
        <taxon>Spermatophyta</taxon>
        <taxon>Magnoliopsida</taxon>
        <taxon>Liliopsida</taxon>
        <taxon>Poales</taxon>
        <taxon>Poaceae</taxon>
        <taxon>PACMAD clade</taxon>
        <taxon>Arundinoideae</taxon>
        <taxon>Arundineae</taxon>
        <taxon>Arundo</taxon>
    </lineage>
</organism>
<dbReference type="AlphaFoldDB" id="A0A0A9BPK0"/>
<accession>A0A0A9BPK0</accession>
<evidence type="ECO:0000313" key="1">
    <source>
        <dbReference type="EMBL" id="JAD65909.1"/>
    </source>
</evidence>
<name>A0A0A9BPK0_ARUDO</name>
<protein>
    <submittedName>
        <fullName evidence="1">Uncharacterized protein</fullName>
    </submittedName>
</protein>
<sequence>MNINLEKRLKNGQQLAQEKGLQRRRCLVSQQAEGSLRLSFS</sequence>
<proteinExistence type="predicted"/>
<reference evidence="1" key="2">
    <citation type="journal article" date="2015" name="Data Brief">
        <title>Shoot transcriptome of the giant reed, Arundo donax.</title>
        <authorList>
            <person name="Barrero R.A."/>
            <person name="Guerrero F.D."/>
            <person name="Moolhuijzen P."/>
            <person name="Goolsby J.A."/>
            <person name="Tidwell J."/>
            <person name="Bellgard S.E."/>
            <person name="Bellgard M.I."/>
        </authorList>
    </citation>
    <scope>NUCLEOTIDE SEQUENCE</scope>
    <source>
        <tissue evidence="1">Shoot tissue taken approximately 20 cm above the soil surface</tissue>
    </source>
</reference>
<reference evidence="1" key="1">
    <citation type="submission" date="2014-09" db="EMBL/GenBank/DDBJ databases">
        <authorList>
            <person name="Magalhaes I.L.F."/>
            <person name="Oliveira U."/>
            <person name="Santos F.R."/>
            <person name="Vidigal T.H.D.A."/>
            <person name="Brescovit A.D."/>
            <person name="Santos A.J."/>
        </authorList>
    </citation>
    <scope>NUCLEOTIDE SEQUENCE</scope>
    <source>
        <tissue evidence="1">Shoot tissue taken approximately 20 cm above the soil surface</tissue>
    </source>
</reference>